<feature type="chain" id="PRO_5010537402" evidence="1">
    <location>
        <begin position="23"/>
        <end position="259"/>
    </location>
</feature>
<evidence type="ECO:0000313" key="2">
    <source>
        <dbReference type="EMBL" id="OLV17038.1"/>
    </source>
</evidence>
<dbReference type="AlphaFoldDB" id="A0A1U7NVT1"/>
<dbReference type="STRING" id="249408.BOO71_0009928"/>
<dbReference type="EMBL" id="MSTI01000115">
    <property type="protein sequence ID" value="OLV17038.1"/>
    <property type="molecule type" value="Genomic_DNA"/>
</dbReference>
<feature type="signal peptide" evidence="1">
    <location>
        <begin position="1"/>
        <end position="22"/>
    </location>
</feature>
<reference evidence="2 3" key="1">
    <citation type="submission" date="2017-01" db="EMBL/GenBank/DDBJ databases">
        <title>Genome Analysis of Deinococcus marmoris KOPRI26562.</title>
        <authorList>
            <person name="Kim J.H."/>
            <person name="Oh H.-M."/>
        </authorList>
    </citation>
    <scope>NUCLEOTIDE SEQUENCE [LARGE SCALE GENOMIC DNA]</scope>
    <source>
        <strain evidence="2 3">KOPRI26562</strain>
    </source>
</reference>
<protein>
    <submittedName>
        <fullName evidence="2">Uncharacterized protein</fullName>
    </submittedName>
</protein>
<evidence type="ECO:0000256" key="1">
    <source>
        <dbReference type="SAM" id="SignalP"/>
    </source>
</evidence>
<organism evidence="2 3">
    <name type="scientific">Deinococcus marmoris</name>
    <dbReference type="NCBI Taxonomy" id="249408"/>
    <lineage>
        <taxon>Bacteria</taxon>
        <taxon>Thermotogati</taxon>
        <taxon>Deinococcota</taxon>
        <taxon>Deinococci</taxon>
        <taxon>Deinococcales</taxon>
        <taxon>Deinococcaceae</taxon>
        <taxon>Deinococcus</taxon>
    </lineage>
</organism>
<keyword evidence="3" id="KW-1185">Reference proteome</keyword>
<gene>
    <name evidence="2" type="ORF">BOO71_0009928</name>
</gene>
<dbReference type="Proteomes" id="UP000186607">
    <property type="component" value="Unassembled WGS sequence"/>
</dbReference>
<evidence type="ECO:0000313" key="3">
    <source>
        <dbReference type="Proteomes" id="UP000186607"/>
    </source>
</evidence>
<comment type="caution">
    <text evidence="2">The sequence shown here is derived from an EMBL/GenBank/DDBJ whole genome shotgun (WGS) entry which is preliminary data.</text>
</comment>
<sequence>MRRLLPLSLGLLPLVACAPAPAQFPAQSPAQSQPARPAAVAAPADPGFRAAFAPEGVAWVSGGRACVARVPSYRMSCPSLPPAVDVGWNGGDAWAAIPGLGAVITLDRAAQTTQVGRVVALSNTRAYREDGTAVTYAGAAARGVIGAPSAAITGGGGQDYVLLGGKLLRVADGAVLETGAGPYLRATPTGAKSADVPGVTTDFGTYRLANGELQRLDTAGGVVGRVPHGPGRVGLVGGDVVTVSPQGQVRVFGVDLRER</sequence>
<keyword evidence="1" id="KW-0732">Signal</keyword>
<dbReference type="OrthoDB" id="68575at2"/>
<proteinExistence type="predicted"/>
<dbReference type="RefSeq" id="WP_075834310.1">
    <property type="nucleotide sequence ID" value="NZ_MSTI01000115.1"/>
</dbReference>
<accession>A0A1U7NVT1</accession>
<name>A0A1U7NVT1_9DEIO</name>